<accession>A0ABV9MWE4</accession>
<evidence type="ECO:0000256" key="1">
    <source>
        <dbReference type="SAM" id="Phobius"/>
    </source>
</evidence>
<keyword evidence="1" id="KW-0472">Membrane</keyword>
<feature type="transmembrane region" description="Helical" evidence="1">
    <location>
        <begin position="41"/>
        <end position="62"/>
    </location>
</feature>
<organism evidence="2 3">
    <name type="scientific">Enterococcus lemanii</name>
    <dbReference type="NCBI Taxonomy" id="1159752"/>
    <lineage>
        <taxon>Bacteria</taxon>
        <taxon>Bacillati</taxon>
        <taxon>Bacillota</taxon>
        <taxon>Bacilli</taxon>
        <taxon>Lactobacillales</taxon>
        <taxon>Enterococcaceae</taxon>
        <taxon>Enterococcus</taxon>
    </lineage>
</organism>
<dbReference type="EMBL" id="JBHSGS010000020">
    <property type="protein sequence ID" value="MFC4718918.1"/>
    <property type="molecule type" value="Genomic_DNA"/>
</dbReference>
<reference evidence="3" key="1">
    <citation type="journal article" date="2019" name="Int. J. Syst. Evol. Microbiol.">
        <title>The Global Catalogue of Microorganisms (GCM) 10K type strain sequencing project: providing services to taxonomists for standard genome sequencing and annotation.</title>
        <authorList>
            <consortium name="The Broad Institute Genomics Platform"/>
            <consortium name="The Broad Institute Genome Sequencing Center for Infectious Disease"/>
            <person name="Wu L."/>
            <person name="Ma J."/>
        </authorList>
    </citation>
    <scope>NUCLEOTIDE SEQUENCE [LARGE SCALE GENOMIC DNA]</scope>
    <source>
        <strain evidence="3">CGMCC 1.19032</strain>
    </source>
</reference>
<feature type="transmembrane region" description="Helical" evidence="1">
    <location>
        <begin position="6"/>
        <end position="21"/>
    </location>
</feature>
<name>A0ABV9MWE4_9ENTE</name>
<keyword evidence="3" id="KW-1185">Reference proteome</keyword>
<dbReference type="RefSeq" id="WP_204654832.1">
    <property type="nucleotide sequence ID" value="NZ_JAFBFD010000040.1"/>
</dbReference>
<protein>
    <recommendedName>
        <fullName evidence="4">DUF3784 domain-containing protein</fullName>
    </recommendedName>
</protein>
<evidence type="ECO:0000313" key="2">
    <source>
        <dbReference type="EMBL" id="MFC4718918.1"/>
    </source>
</evidence>
<comment type="caution">
    <text evidence="2">The sequence shown here is derived from an EMBL/GenBank/DDBJ whole genome shotgun (WGS) entry which is preliminary data.</text>
</comment>
<feature type="transmembrane region" description="Helical" evidence="1">
    <location>
        <begin position="68"/>
        <end position="86"/>
    </location>
</feature>
<proteinExistence type="predicted"/>
<evidence type="ECO:0008006" key="4">
    <source>
        <dbReference type="Google" id="ProtNLM"/>
    </source>
</evidence>
<keyword evidence="1" id="KW-0812">Transmembrane</keyword>
<keyword evidence="1" id="KW-1133">Transmembrane helix</keyword>
<sequence>MITILLLLAGAMLCFLGYLLIKKQNFFFVLLASNTAKEQTFLTRFGQLYFFTGCVGVILAFFAQRELALFYLAMMMSLSAVFSIQFSKKMK</sequence>
<gene>
    <name evidence="2" type="ORF">ACFO5I_04070</name>
</gene>
<evidence type="ECO:0000313" key="3">
    <source>
        <dbReference type="Proteomes" id="UP001595969"/>
    </source>
</evidence>
<dbReference type="Proteomes" id="UP001595969">
    <property type="component" value="Unassembled WGS sequence"/>
</dbReference>